<evidence type="ECO:0000256" key="1">
    <source>
        <dbReference type="SAM" id="MobiDB-lite"/>
    </source>
</evidence>
<evidence type="ECO:0000313" key="4">
    <source>
        <dbReference type="Proteomes" id="UP001497525"/>
    </source>
</evidence>
<dbReference type="GO" id="GO:0071277">
    <property type="term" value="P:cellular response to calcium ion"/>
    <property type="evidence" value="ECO:0007669"/>
    <property type="project" value="TreeGrafter"/>
</dbReference>
<feature type="domain" description="Copine C-terminal" evidence="2">
    <location>
        <begin position="164"/>
        <end position="379"/>
    </location>
</feature>
<dbReference type="InterPro" id="IPR010734">
    <property type="entry name" value="Copine_C"/>
</dbReference>
<dbReference type="PANTHER" id="PTHR10857:SF106">
    <property type="entry name" value="C2 DOMAIN-CONTAINING PROTEIN"/>
    <property type="match status" value="1"/>
</dbReference>
<feature type="compositionally biased region" description="Low complexity" evidence="1">
    <location>
        <begin position="445"/>
        <end position="456"/>
    </location>
</feature>
<dbReference type="GO" id="GO:0005886">
    <property type="term" value="C:plasma membrane"/>
    <property type="evidence" value="ECO:0007669"/>
    <property type="project" value="TreeGrafter"/>
</dbReference>
<dbReference type="GO" id="GO:0005544">
    <property type="term" value="F:calcium-dependent phospholipid binding"/>
    <property type="evidence" value="ECO:0007669"/>
    <property type="project" value="InterPro"/>
</dbReference>
<comment type="caution">
    <text evidence="3">The sequence shown here is derived from an EMBL/GenBank/DDBJ whole genome shotgun (WGS) entry which is preliminary data.</text>
</comment>
<dbReference type="Proteomes" id="UP001497525">
    <property type="component" value="Unassembled WGS sequence"/>
</dbReference>
<proteinExistence type="predicted"/>
<dbReference type="InterPro" id="IPR045052">
    <property type="entry name" value="Copine"/>
</dbReference>
<protein>
    <recommendedName>
        <fullName evidence="2">Copine C-terminal domain-containing protein</fullName>
    </recommendedName>
</protein>
<feature type="region of interest" description="Disordered" evidence="1">
    <location>
        <begin position="409"/>
        <end position="565"/>
    </location>
</feature>
<organism evidence="3 4">
    <name type="scientific">Calicophoron daubneyi</name>
    <name type="common">Rumen fluke</name>
    <name type="synonym">Paramphistomum daubneyi</name>
    <dbReference type="NCBI Taxonomy" id="300641"/>
    <lineage>
        <taxon>Eukaryota</taxon>
        <taxon>Metazoa</taxon>
        <taxon>Spiralia</taxon>
        <taxon>Lophotrochozoa</taxon>
        <taxon>Platyhelminthes</taxon>
        <taxon>Trematoda</taxon>
        <taxon>Digenea</taxon>
        <taxon>Plagiorchiida</taxon>
        <taxon>Pronocephalata</taxon>
        <taxon>Paramphistomoidea</taxon>
        <taxon>Paramphistomidae</taxon>
        <taxon>Calicophoron</taxon>
    </lineage>
</organism>
<dbReference type="EMBL" id="CAXLJL010000379">
    <property type="protein sequence ID" value="CAL5137332.1"/>
    <property type="molecule type" value="Genomic_DNA"/>
</dbReference>
<evidence type="ECO:0000259" key="2">
    <source>
        <dbReference type="Pfam" id="PF07002"/>
    </source>
</evidence>
<accession>A0AAV2TPN1</accession>
<sequence length="565" mass="62295">MLMNSDLIGEFTTTVSELLKSDANGIEFEKLAEILTDWSLLDVECPFRIFQSPDDQLDRANKEHPPVANSVIYIGFILGKRSRLSQFDCSQRKRNTPSWTTFLGGESGRLSEAVVIYDMPFAPDAVSGVNVIISTSINVVIGVDLSNHALNNQLTKSRQVEMAQSCNEYGVAIQAVMEILQEYDSDQLFPAFGFGSKLSSGGKLAHKYPLSGEANNYFCKGMAGVLEAYRRSFEGVHLAGPICFSPIVRDVSDTARRNKNAENYYVLLILTNGTVDDWIETKKAVIETSFLPVSIIVIGIGAGKFSDMEILDQDFGLLKVGQEQACRDNVQFVQMRRFLRMAADGSDNIRWSKVALAKEVLAELPSQMLDYFERNHLSPCHQVPGQPENLKDLVDPGWWRVFTQPLTGDETTAANENVNQSSTASSSETRESQAYLSDSDKRSTGEASTPSSSSSTYPQETRPVRLSTNNLVNEDISSSLESPTIQGARGGGSSNFSREASMPWPSNMGARQNAHGKPSLQDRHIRRQMSLGPTQHSSTERMNIAGRRTPNMTEQDLGRSSGAIK</sequence>
<name>A0AAV2TPN1_CALDB</name>
<reference evidence="3" key="1">
    <citation type="submission" date="2024-06" db="EMBL/GenBank/DDBJ databases">
        <authorList>
            <person name="Liu X."/>
            <person name="Lenzi L."/>
            <person name="Haldenby T S."/>
            <person name="Uol C."/>
        </authorList>
    </citation>
    <scope>NUCLEOTIDE SEQUENCE</scope>
</reference>
<dbReference type="Pfam" id="PF07002">
    <property type="entry name" value="Copine"/>
    <property type="match status" value="1"/>
</dbReference>
<feature type="compositionally biased region" description="Polar residues" evidence="1">
    <location>
        <begin position="409"/>
        <end position="419"/>
    </location>
</feature>
<dbReference type="AlphaFoldDB" id="A0AAV2TPN1"/>
<feature type="compositionally biased region" description="Polar residues" evidence="1">
    <location>
        <begin position="531"/>
        <end position="541"/>
    </location>
</feature>
<feature type="compositionally biased region" description="Polar residues" evidence="1">
    <location>
        <begin position="466"/>
        <end position="485"/>
    </location>
</feature>
<gene>
    <name evidence="3" type="ORF">CDAUBV1_LOCUS11653</name>
</gene>
<dbReference type="InterPro" id="IPR036465">
    <property type="entry name" value="vWFA_dom_sf"/>
</dbReference>
<evidence type="ECO:0000313" key="3">
    <source>
        <dbReference type="EMBL" id="CAL5137332.1"/>
    </source>
</evidence>
<dbReference type="PANTHER" id="PTHR10857">
    <property type="entry name" value="COPINE"/>
    <property type="match status" value="1"/>
</dbReference>
<dbReference type="SUPFAM" id="SSF53300">
    <property type="entry name" value="vWA-like"/>
    <property type="match status" value="1"/>
</dbReference>